<reference evidence="1" key="1">
    <citation type="submission" date="2014-09" db="EMBL/GenBank/DDBJ databases">
        <authorList>
            <person name="Magalhaes I.L.F."/>
            <person name="Oliveira U."/>
            <person name="Santos F.R."/>
            <person name="Vidigal T.H.D.A."/>
            <person name="Brescovit A.D."/>
            <person name="Santos A.J."/>
        </authorList>
    </citation>
    <scope>NUCLEOTIDE SEQUENCE</scope>
    <source>
        <tissue evidence="1">Shoot tissue taken approximately 20 cm above the soil surface</tissue>
    </source>
</reference>
<name>A0A0A9C8L7_ARUDO</name>
<organism evidence="1">
    <name type="scientific">Arundo donax</name>
    <name type="common">Giant reed</name>
    <name type="synonym">Donax arundinaceus</name>
    <dbReference type="NCBI Taxonomy" id="35708"/>
    <lineage>
        <taxon>Eukaryota</taxon>
        <taxon>Viridiplantae</taxon>
        <taxon>Streptophyta</taxon>
        <taxon>Embryophyta</taxon>
        <taxon>Tracheophyta</taxon>
        <taxon>Spermatophyta</taxon>
        <taxon>Magnoliopsida</taxon>
        <taxon>Liliopsida</taxon>
        <taxon>Poales</taxon>
        <taxon>Poaceae</taxon>
        <taxon>PACMAD clade</taxon>
        <taxon>Arundinoideae</taxon>
        <taxon>Arundineae</taxon>
        <taxon>Arundo</taxon>
    </lineage>
</organism>
<dbReference type="EMBL" id="GBRH01225301">
    <property type="protein sequence ID" value="JAD72594.1"/>
    <property type="molecule type" value="Transcribed_RNA"/>
</dbReference>
<evidence type="ECO:0000313" key="1">
    <source>
        <dbReference type="EMBL" id="JAD72594.1"/>
    </source>
</evidence>
<sequence>MHSALPFWGEV</sequence>
<reference evidence="1" key="2">
    <citation type="journal article" date="2015" name="Data Brief">
        <title>Shoot transcriptome of the giant reed, Arundo donax.</title>
        <authorList>
            <person name="Barrero R.A."/>
            <person name="Guerrero F.D."/>
            <person name="Moolhuijzen P."/>
            <person name="Goolsby J.A."/>
            <person name="Tidwell J."/>
            <person name="Bellgard S.E."/>
            <person name="Bellgard M.I."/>
        </authorList>
    </citation>
    <scope>NUCLEOTIDE SEQUENCE</scope>
    <source>
        <tissue evidence="1">Shoot tissue taken approximately 20 cm above the soil surface</tissue>
    </source>
</reference>
<protein>
    <submittedName>
        <fullName evidence="1">Uncharacterized protein</fullName>
    </submittedName>
</protein>
<proteinExistence type="predicted"/>
<accession>A0A0A9C8L7</accession>